<name>A0A382RA15_9ZZZZ</name>
<accession>A0A382RA15</accession>
<evidence type="ECO:0000313" key="1">
    <source>
        <dbReference type="EMBL" id="SVC94506.1"/>
    </source>
</evidence>
<dbReference type="InterPro" id="IPR045936">
    <property type="entry name" value="DUF6356"/>
</dbReference>
<organism evidence="1">
    <name type="scientific">marine metagenome</name>
    <dbReference type="NCBI Taxonomy" id="408172"/>
    <lineage>
        <taxon>unclassified sequences</taxon>
        <taxon>metagenomes</taxon>
        <taxon>ecological metagenomes</taxon>
    </lineage>
</organism>
<protein>
    <submittedName>
        <fullName evidence="1">Uncharacterized protein</fullName>
    </submittedName>
</protein>
<sequence>MQKWFNWNHLKSAEYYSGNISQRKNAIVVYFKHMYVGFREAGKQLILAIASIIHAIFPPLFDFKLLDIVINQTIGLYKYLPNHPSWKKLKDELKD</sequence>
<dbReference type="Pfam" id="PF19883">
    <property type="entry name" value="DUF6356"/>
    <property type="match status" value="1"/>
</dbReference>
<reference evidence="1" key="1">
    <citation type="submission" date="2018-05" db="EMBL/GenBank/DDBJ databases">
        <authorList>
            <person name="Lanie J.A."/>
            <person name="Ng W.-L."/>
            <person name="Kazmierczak K.M."/>
            <person name="Andrzejewski T.M."/>
            <person name="Davidsen T.M."/>
            <person name="Wayne K.J."/>
            <person name="Tettelin H."/>
            <person name="Glass J.I."/>
            <person name="Rusch D."/>
            <person name="Podicherti R."/>
            <person name="Tsui H.-C.T."/>
            <person name="Winkler M.E."/>
        </authorList>
    </citation>
    <scope>NUCLEOTIDE SEQUENCE</scope>
</reference>
<proteinExistence type="predicted"/>
<gene>
    <name evidence="1" type="ORF">METZ01_LOCUS347360</name>
</gene>
<dbReference type="EMBL" id="UINC01120180">
    <property type="protein sequence ID" value="SVC94506.1"/>
    <property type="molecule type" value="Genomic_DNA"/>
</dbReference>
<dbReference type="AlphaFoldDB" id="A0A382RA15"/>